<keyword evidence="2" id="KW-0472">Membrane</keyword>
<feature type="compositionally biased region" description="Basic and acidic residues" evidence="1">
    <location>
        <begin position="695"/>
        <end position="705"/>
    </location>
</feature>
<feature type="transmembrane region" description="Helical" evidence="2">
    <location>
        <begin position="642"/>
        <end position="665"/>
    </location>
</feature>
<organism evidence="4 5">
    <name type="scientific">Blattamonas nauphoetae</name>
    <dbReference type="NCBI Taxonomy" id="2049346"/>
    <lineage>
        <taxon>Eukaryota</taxon>
        <taxon>Metamonada</taxon>
        <taxon>Preaxostyla</taxon>
        <taxon>Oxymonadida</taxon>
        <taxon>Blattamonas</taxon>
    </lineage>
</organism>
<feature type="domain" description="Thioredoxin" evidence="3">
    <location>
        <begin position="4"/>
        <end position="68"/>
    </location>
</feature>
<feature type="region of interest" description="Disordered" evidence="1">
    <location>
        <begin position="368"/>
        <end position="398"/>
    </location>
</feature>
<evidence type="ECO:0000259" key="3">
    <source>
        <dbReference type="Pfam" id="PF00085"/>
    </source>
</evidence>
<feature type="region of interest" description="Disordered" evidence="1">
    <location>
        <begin position="282"/>
        <end position="304"/>
    </location>
</feature>
<keyword evidence="2" id="KW-0812">Transmembrane</keyword>
<dbReference type="Pfam" id="PF00085">
    <property type="entry name" value="Thioredoxin"/>
    <property type="match status" value="1"/>
</dbReference>
<feature type="region of interest" description="Disordered" evidence="1">
    <location>
        <begin position="695"/>
        <end position="748"/>
    </location>
</feature>
<evidence type="ECO:0000313" key="4">
    <source>
        <dbReference type="EMBL" id="KAK2951971.1"/>
    </source>
</evidence>
<sequence length="748" mass="83579">MHRGMEPDWILAAKSAPENVKFIDVNAEKESKLTKRFKVRGYPTILVFSRGHALFTFHSERTPEKFKAVYEKLIDNPVILHESIELLEHKILSPLTIDCSGLSPTFPVSSQTNSHFFLLSHEPFKDTSLQSLFSHFESSASKYRPTPSRFHFVPIPSSESDNINNFSDTLTTFLLHTPLSQSFSSSSSNTSSFLKTISESALWKYDSNTTAHILRTGAFPLASEDSCSYRRAPLHSAVLEWMKLKDSFLLISSSLDGRAVQYFPITSTKVLFSLFPFLAEPAEPPTTPSEKSLTKQNRKEDSYYDSLKPSTHSLIIDNTPLTVCSPFENWIWDRLFAPATYLNPEMTEWLVARRAPAIFATIPDISGKRTKKTRQPKAEPAAVTQENQETGEVEGSLKEDEDAAELIRRNCLKNTFTTENLNIRAIRPSHFSPTLTHRAYTLAALHLSYTANSLSTDALLSSSQAKHPTPFVSMNTQYYDSFTKYFLVAPPSLLPTGTSNGPSTAYLPMVFFHDYSTKETWTEFGAFSLNWPSCVEHNAHVASPVTRSPVGITEWTTTSDFSDNVAIMVVPSEDNQTSILDAASIDKALQSSDATLLTPTPALLAGIITQFVGDIRFGRVPSRVQVTPRSEKFENWLETHQVAVIVGVVGFMVALIVLIIVIVVCTDGPVTTSEQHEGESLFDYLERINDANDVLKEKNKSESKTQRTPAPTQGRITQTIVGVEPSDEKQPVRARTVEKKDKKKRKKD</sequence>
<comment type="caution">
    <text evidence="4">The sequence shown here is derived from an EMBL/GenBank/DDBJ whole genome shotgun (WGS) entry which is preliminary data.</text>
</comment>
<reference evidence="4 5" key="1">
    <citation type="journal article" date="2022" name="bioRxiv">
        <title>Genomics of Preaxostyla Flagellates Illuminates Evolutionary Transitions and the Path Towards Mitochondrial Loss.</title>
        <authorList>
            <person name="Novak L.V.F."/>
            <person name="Treitli S.C."/>
            <person name="Pyrih J."/>
            <person name="Halakuc P."/>
            <person name="Pipaliya S.V."/>
            <person name="Vacek V."/>
            <person name="Brzon O."/>
            <person name="Soukal P."/>
            <person name="Eme L."/>
            <person name="Dacks J.B."/>
            <person name="Karnkowska A."/>
            <person name="Elias M."/>
            <person name="Hampl V."/>
        </authorList>
    </citation>
    <scope>NUCLEOTIDE SEQUENCE [LARGE SCALE GENOMIC DNA]</scope>
    <source>
        <strain evidence="4">NAU3</strain>
        <tissue evidence="4">Gut</tissue>
    </source>
</reference>
<protein>
    <recommendedName>
        <fullName evidence="3">Thioredoxin domain-containing protein</fullName>
    </recommendedName>
</protein>
<keyword evidence="2" id="KW-1133">Transmembrane helix</keyword>
<feature type="compositionally biased region" description="Basic and acidic residues" evidence="1">
    <location>
        <begin position="726"/>
        <end position="740"/>
    </location>
</feature>
<dbReference type="InterPro" id="IPR036249">
    <property type="entry name" value="Thioredoxin-like_sf"/>
</dbReference>
<feature type="compositionally biased region" description="Polar residues" evidence="1">
    <location>
        <begin position="706"/>
        <end position="720"/>
    </location>
</feature>
<dbReference type="Gene3D" id="3.40.30.10">
    <property type="entry name" value="Glutaredoxin"/>
    <property type="match status" value="1"/>
</dbReference>
<name>A0ABQ9XNZ3_9EUKA</name>
<dbReference type="InterPro" id="IPR013766">
    <property type="entry name" value="Thioredoxin_domain"/>
</dbReference>
<evidence type="ECO:0000256" key="2">
    <source>
        <dbReference type="SAM" id="Phobius"/>
    </source>
</evidence>
<dbReference type="CDD" id="cd02961">
    <property type="entry name" value="PDI_a_family"/>
    <property type="match status" value="1"/>
</dbReference>
<keyword evidence="5" id="KW-1185">Reference proteome</keyword>
<evidence type="ECO:0000313" key="5">
    <source>
        <dbReference type="Proteomes" id="UP001281761"/>
    </source>
</evidence>
<accession>A0ABQ9XNZ3</accession>
<gene>
    <name evidence="4" type="ORF">BLNAU_13071</name>
</gene>
<evidence type="ECO:0000256" key="1">
    <source>
        <dbReference type="SAM" id="MobiDB-lite"/>
    </source>
</evidence>
<proteinExistence type="predicted"/>
<dbReference type="SUPFAM" id="SSF52833">
    <property type="entry name" value="Thioredoxin-like"/>
    <property type="match status" value="1"/>
</dbReference>
<dbReference type="Proteomes" id="UP001281761">
    <property type="component" value="Unassembled WGS sequence"/>
</dbReference>
<dbReference type="EMBL" id="JARBJD010000110">
    <property type="protein sequence ID" value="KAK2951971.1"/>
    <property type="molecule type" value="Genomic_DNA"/>
</dbReference>